<dbReference type="InterPro" id="IPR003593">
    <property type="entry name" value="AAA+_ATPase"/>
</dbReference>
<dbReference type="GO" id="GO:0000727">
    <property type="term" value="P:double-strand break repair via break-induced replication"/>
    <property type="evidence" value="ECO:0007669"/>
    <property type="project" value="TreeGrafter"/>
</dbReference>
<name>A0A3Q0ITS1_DIACI</name>
<dbReference type="Proteomes" id="UP000079169">
    <property type="component" value="Unplaced"/>
</dbReference>
<comment type="catalytic activity">
    <reaction evidence="11">
        <text>ATP + H2O = ADP + phosphate + H(+)</text>
        <dbReference type="Rhea" id="RHEA:13065"/>
        <dbReference type="ChEBI" id="CHEBI:15377"/>
        <dbReference type="ChEBI" id="CHEBI:15378"/>
        <dbReference type="ChEBI" id="CHEBI:30616"/>
        <dbReference type="ChEBI" id="CHEBI:43474"/>
        <dbReference type="ChEBI" id="CHEBI:456216"/>
        <dbReference type="EC" id="3.6.4.12"/>
    </reaction>
</comment>
<dbReference type="STRING" id="121845.A0A3Q0ITS1"/>
<gene>
    <name evidence="14" type="primary">LOC103509572</name>
    <name evidence="11" type="synonym">MCM7</name>
</gene>
<dbReference type="PRINTS" id="PR01663">
    <property type="entry name" value="MCMPROTEIN7"/>
</dbReference>
<dbReference type="GO" id="GO:0003697">
    <property type="term" value="F:single-stranded DNA binding"/>
    <property type="evidence" value="ECO:0007669"/>
    <property type="project" value="TreeGrafter"/>
</dbReference>
<keyword evidence="8 11" id="KW-0539">Nucleus</keyword>
<evidence type="ECO:0000256" key="6">
    <source>
        <dbReference type="ARBA" id="ARBA00022840"/>
    </source>
</evidence>
<evidence type="ECO:0000313" key="14">
    <source>
        <dbReference type="RefSeq" id="XP_026679671.1"/>
    </source>
</evidence>
<dbReference type="AlphaFoldDB" id="A0A3Q0ITS1"/>
<keyword evidence="13" id="KW-1185">Reference proteome</keyword>
<feature type="domain" description="MCM C-terminal AAA(+) ATPase" evidence="12">
    <location>
        <begin position="256"/>
        <end position="463"/>
    </location>
</feature>
<dbReference type="Pfam" id="PF17855">
    <property type="entry name" value="MCM_lid"/>
    <property type="match status" value="1"/>
</dbReference>
<evidence type="ECO:0000256" key="3">
    <source>
        <dbReference type="ARBA" id="ARBA00022741"/>
    </source>
</evidence>
<dbReference type="PRINTS" id="PR01657">
    <property type="entry name" value="MCMFAMILY"/>
</dbReference>
<dbReference type="PaxDb" id="121845-A0A3Q0ITS1"/>
<comment type="similarity">
    <text evidence="10">Belongs to the MCM family.</text>
</comment>
<dbReference type="InterPro" id="IPR027925">
    <property type="entry name" value="MCM_N"/>
</dbReference>
<dbReference type="GO" id="GO:0006270">
    <property type="term" value="P:DNA replication initiation"/>
    <property type="evidence" value="ECO:0007669"/>
    <property type="project" value="InterPro"/>
</dbReference>
<evidence type="ECO:0000256" key="9">
    <source>
        <dbReference type="ARBA" id="ARBA00023306"/>
    </source>
</evidence>
<dbReference type="Pfam" id="PF17207">
    <property type="entry name" value="MCM_OB"/>
    <property type="match status" value="1"/>
</dbReference>
<reference evidence="14" key="1">
    <citation type="submission" date="2025-08" db="UniProtKB">
        <authorList>
            <consortium name="RefSeq"/>
        </authorList>
    </citation>
    <scope>IDENTIFICATION</scope>
</reference>
<dbReference type="PANTHER" id="PTHR11630">
    <property type="entry name" value="DNA REPLICATION LICENSING FACTOR MCM FAMILY MEMBER"/>
    <property type="match status" value="1"/>
</dbReference>
<dbReference type="InterPro" id="IPR001208">
    <property type="entry name" value="MCM_dom"/>
</dbReference>
<dbReference type="GO" id="GO:0016887">
    <property type="term" value="F:ATP hydrolysis activity"/>
    <property type="evidence" value="ECO:0007669"/>
    <property type="project" value="RHEA"/>
</dbReference>
<dbReference type="GO" id="GO:0017116">
    <property type="term" value="F:single-stranded DNA helicase activity"/>
    <property type="evidence" value="ECO:0007669"/>
    <property type="project" value="TreeGrafter"/>
</dbReference>
<dbReference type="PROSITE" id="PS00847">
    <property type="entry name" value="MCM_1"/>
    <property type="match status" value="1"/>
</dbReference>
<evidence type="ECO:0000256" key="10">
    <source>
        <dbReference type="RuleBase" id="RU004070"/>
    </source>
</evidence>
<sequence length="558" mass="63266">MSAMSKKTGPKTYAEEKEKFKEFLIEFVKIDKDDNKIFKYSEQLSKLAHREQVAIYIDLDDVEEFNSDLATNIQNNTRRYVQMFSELIFELLPDYKSHDVIAKDPLDIYIEHRLLLEQRNHPNPQELRNSQNRYPQDLMRRFEVYFVPPSSGKPTPIREVKATHIGKLVNVRGVVTRSTEVKPLMTVATYTCDMCGAETYQPISSLSFTPLLMCPSEDCQVNKSGGRLYLQTRGSKFVKFQELKVQEHSDQVPVGNIPRGITVLCRGENTRQVVPGDHVSVSGIFLPLLRTGFRQVTQGNINICLMGDPGVAKSQLLSYIERLARRSQYTTGRGSSGVGLTAAVMKDPITNEMVLEGGALVLADQGICCIDEFDKLPDADRTAIHEVMEQQTISIAKAGIMTRLNARVSILAAANPAYGRYNPKRSIEQNIQLPAALLSRFDLLWLIQDKPDRDNDLKLAQHITYVHKHSRQPPTELKPIDMSLVRRYIDLCKGKNPTVPSSLTEHIVKAYTELRKVARNSRDMSYTSARNLLAILRLSTALARLRLCDEVNNILHRY</sequence>
<keyword evidence="6 10" id="KW-0067">ATP-binding</keyword>
<dbReference type="GO" id="GO:0005524">
    <property type="term" value="F:ATP binding"/>
    <property type="evidence" value="ECO:0007669"/>
    <property type="project" value="UniProtKB-KW"/>
</dbReference>
<dbReference type="PANTHER" id="PTHR11630:SF26">
    <property type="entry name" value="DNA REPLICATION LICENSING FACTOR MCM7"/>
    <property type="match status" value="1"/>
</dbReference>
<keyword evidence="4 11" id="KW-0378">Hydrolase</keyword>
<evidence type="ECO:0000256" key="11">
    <source>
        <dbReference type="RuleBase" id="RU365012"/>
    </source>
</evidence>
<evidence type="ECO:0000313" key="13">
    <source>
        <dbReference type="Proteomes" id="UP000079169"/>
    </source>
</evidence>
<accession>A0A3Q0ITS1</accession>
<evidence type="ECO:0000259" key="12">
    <source>
        <dbReference type="PROSITE" id="PS50051"/>
    </source>
</evidence>
<dbReference type="GeneID" id="103509572"/>
<evidence type="ECO:0000256" key="7">
    <source>
        <dbReference type="ARBA" id="ARBA00023125"/>
    </source>
</evidence>
<keyword evidence="3 10" id="KW-0547">Nucleotide-binding</keyword>
<dbReference type="Gene3D" id="3.40.50.300">
    <property type="entry name" value="P-loop containing nucleotide triphosphate hydrolases"/>
    <property type="match status" value="1"/>
</dbReference>
<dbReference type="PROSITE" id="PS50051">
    <property type="entry name" value="MCM_2"/>
    <property type="match status" value="1"/>
</dbReference>
<dbReference type="Pfam" id="PF14551">
    <property type="entry name" value="MCM_N"/>
    <property type="match status" value="1"/>
</dbReference>
<evidence type="ECO:0000256" key="2">
    <source>
        <dbReference type="ARBA" id="ARBA00022705"/>
    </source>
</evidence>
<organism evidence="13 14">
    <name type="scientific">Diaphorina citri</name>
    <name type="common">Asian citrus psyllid</name>
    <dbReference type="NCBI Taxonomy" id="121845"/>
    <lineage>
        <taxon>Eukaryota</taxon>
        <taxon>Metazoa</taxon>
        <taxon>Ecdysozoa</taxon>
        <taxon>Arthropoda</taxon>
        <taxon>Hexapoda</taxon>
        <taxon>Insecta</taxon>
        <taxon>Pterygota</taxon>
        <taxon>Neoptera</taxon>
        <taxon>Paraneoptera</taxon>
        <taxon>Hemiptera</taxon>
        <taxon>Sternorrhyncha</taxon>
        <taxon>Psylloidea</taxon>
        <taxon>Psyllidae</taxon>
        <taxon>Diaphorininae</taxon>
        <taxon>Diaphorina</taxon>
    </lineage>
</organism>
<dbReference type="KEGG" id="dci:103509572"/>
<proteinExistence type="inferred from homology"/>
<comment type="function">
    <text evidence="11">Acts as component of the MCM2-7 complex (MCM complex) which is the replicative helicase essential for 'once per cell cycle' DNA replication initiation and elongation in eukaryotic cells. The active ATPase sites in the MCM2-7 ring are formed through the interaction surfaces of two neighboring subunits such that a critical structure of a conserved arginine finger motif is provided in trans relative to the ATP-binding site of the Walker A box of the adjacent subunit. The six ATPase active sites, however, are likely to contribute differentially to the complex helicase activity.</text>
</comment>
<keyword evidence="5 11" id="KW-0347">Helicase</keyword>
<dbReference type="InterPro" id="IPR018525">
    <property type="entry name" value="MCM_CS"/>
</dbReference>
<dbReference type="GO" id="GO:0006271">
    <property type="term" value="P:DNA strand elongation involved in DNA replication"/>
    <property type="evidence" value="ECO:0007669"/>
    <property type="project" value="TreeGrafter"/>
</dbReference>
<evidence type="ECO:0000256" key="1">
    <source>
        <dbReference type="ARBA" id="ARBA00004123"/>
    </source>
</evidence>
<dbReference type="GO" id="GO:0005634">
    <property type="term" value="C:nucleus"/>
    <property type="evidence" value="ECO:0007669"/>
    <property type="project" value="UniProtKB-SubCell"/>
</dbReference>
<evidence type="ECO:0000256" key="5">
    <source>
        <dbReference type="ARBA" id="ARBA00022806"/>
    </source>
</evidence>
<keyword evidence="2 11" id="KW-0235">DNA replication</keyword>
<dbReference type="InterPro" id="IPR041562">
    <property type="entry name" value="MCM_lid"/>
</dbReference>
<dbReference type="InterPro" id="IPR027417">
    <property type="entry name" value="P-loop_NTPase"/>
</dbReference>
<evidence type="ECO:0000256" key="4">
    <source>
        <dbReference type="ARBA" id="ARBA00022801"/>
    </source>
</evidence>
<dbReference type="SUPFAM" id="SSF52540">
    <property type="entry name" value="P-loop containing nucleoside triphosphate hydrolases"/>
    <property type="match status" value="1"/>
</dbReference>
<dbReference type="Pfam" id="PF00493">
    <property type="entry name" value="MCM"/>
    <property type="match status" value="1"/>
</dbReference>
<dbReference type="GO" id="GO:0042555">
    <property type="term" value="C:MCM complex"/>
    <property type="evidence" value="ECO:0007669"/>
    <property type="project" value="InterPro"/>
</dbReference>
<dbReference type="FunFam" id="3.30.1640.10:FF:000007">
    <property type="entry name" value="DNA replication licensing factor MCM7"/>
    <property type="match status" value="1"/>
</dbReference>
<dbReference type="CTD" id="4176"/>
<dbReference type="InterPro" id="IPR033762">
    <property type="entry name" value="MCM_OB"/>
</dbReference>
<protein>
    <recommendedName>
        <fullName evidence="11">DNA replication licensing factor MCM7</fullName>
        <ecNumber evidence="11">3.6.4.12</ecNumber>
    </recommendedName>
</protein>
<keyword evidence="7 10" id="KW-0238">DNA-binding</keyword>
<dbReference type="SMART" id="SM00350">
    <property type="entry name" value="MCM"/>
    <property type="match status" value="1"/>
</dbReference>
<dbReference type="Gene3D" id="3.30.1640.10">
    <property type="entry name" value="mini-chromosome maintenance (MCM) complex, chain A, domain 1"/>
    <property type="match status" value="1"/>
</dbReference>
<comment type="subcellular location">
    <subcellularLocation>
        <location evidence="1 11">Nucleus</location>
    </subcellularLocation>
</comment>
<evidence type="ECO:0000256" key="8">
    <source>
        <dbReference type="ARBA" id="ARBA00023242"/>
    </source>
</evidence>
<keyword evidence="9 11" id="KW-0131">Cell cycle</keyword>
<dbReference type="EC" id="3.6.4.12" evidence="11"/>
<dbReference type="InterPro" id="IPR008050">
    <property type="entry name" value="MCM7"/>
</dbReference>
<dbReference type="InterPro" id="IPR031327">
    <property type="entry name" value="MCM"/>
</dbReference>
<dbReference type="InterPro" id="IPR012340">
    <property type="entry name" value="NA-bd_OB-fold"/>
</dbReference>
<dbReference type="RefSeq" id="XP_026679671.1">
    <property type="nucleotide sequence ID" value="XM_026823870.1"/>
</dbReference>
<dbReference type="SMART" id="SM00382">
    <property type="entry name" value="AAA"/>
    <property type="match status" value="1"/>
</dbReference>
<dbReference type="SUPFAM" id="SSF50249">
    <property type="entry name" value="Nucleic acid-binding proteins"/>
    <property type="match status" value="1"/>
</dbReference>